<dbReference type="Pfam" id="PF10825">
    <property type="entry name" value="DUF2752"/>
    <property type="match status" value="1"/>
</dbReference>
<dbReference type="Proteomes" id="UP000179243">
    <property type="component" value="Unassembled WGS sequence"/>
</dbReference>
<dbReference type="InterPro" id="IPR021215">
    <property type="entry name" value="DUF2752"/>
</dbReference>
<name>A0A1F7F6P3_UNCRA</name>
<comment type="caution">
    <text evidence="2">The sequence shown here is derived from an EMBL/GenBank/DDBJ whole genome shotgun (WGS) entry which is preliminary data.</text>
</comment>
<feature type="transmembrane region" description="Helical" evidence="1">
    <location>
        <begin position="117"/>
        <end position="135"/>
    </location>
</feature>
<protein>
    <recommendedName>
        <fullName evidence="4">DUF2752 domain-containing protein</fullName>
    </recommendedName>
</protein>
<feature type="transmembrane region" description="Helical" evidence="1">
    <location>
        <begin position="82"/>
        <end position="105"/>
    </location>
</feature>
<sequence length="142" mass="15824">MKAIRLQRVRLAPGALDHELVWSVLFFCALIIVAFLPGHIMGRFHCFFFSLTGLPCPTCGITRTVQALAAGNIDAAFSLSSFFAAVLLICVCLAFYGLAISLLNLKRLRFIFSSEQGPRLFALALLSPFFIHWIFNMLRACH</sequence>
<dbReference type="AlphaFoldDB" id="A0A1F7F6P3"/>
<evidence type="ECO:0000313" key="3">
    <source>
        <dbReference type="Proteomes" id="UP000179243"/>
    </source>
</evidence>
<organism evidence="2 3">
    <name type="scientific">Candidatus Raymondbacteria bacterium RIFOXYD12_FULL_49_13</name>
    <dbReference type="NCBI Taxonomy" id="1817890"/>
    <lineage>
        <taxon>Bacteria</taxon>
        <taxon>Raymondiibacteriota</taxon>
    </lineage>
</organism>
<accession>A0A1F7F6P3</accession>
<evidence type="ECO:0008006" key="4">
    <source>
        <dbReference type="Google" id="ProtNLM"/>
    </source>
</evidence>
<keyword evidence="1" id="KW-1133">Transmembrane helix</keyword>
<proteinExistence type="predicted"/>
<feature type="transmembrane region" description="Helical" evidence="1">
    <location>
        <begin position="20"/>
        <end position="40"/>
    </location>
</feature>
<gene>
    <name evidence="2" type="ORF">A2519_16290</name>
</gene>
<evidence type="ECO:0000256" key="1">
    <source>
        <dbReference type="SAM" id="Phobius"/>
    </source>
</evidence>
<reference evidence="2 3" key="1">
    <citation type="journal article" date="2016" name="Nat. Commun.">
        <title>Thousands of microbial genomes shed light on interconnected biogeochemical processes in an aquifer system.</title>
        <authorList>
            <person name="Anantharaman K."/>
            <person name="Brown C.T."/>
            <person name="Hug L.A."/>
            <person name="Sharon I."/>
            <person name="Castelle C.J."/>
            <person name="Probst A.J."/>
            <person name="Thomas B.C."/>
            <person name="Singh A."/>
            <person name="Wilkins M.J."/>
            <person name="Karaoz U."/>
            <person name="Brodie E.L."/>
            <person name="Williams K.H."/>
            <person name="Hubbard S.S."/>
            <person name="Banfield J.F."/>
        </authorList>
    </citation>
    <scope>NUCLEOTIDE SEQUENCE [LARGE SCALE GENOMIC DNA]</scope>
</reference>
<evidence type="ECO:0000313" key="2">
    <source>
        <dbReference type="EMBL" id="OGK02238.1"/>
    </source>
</evidence>
<keyword evidence="1" id="KW-0472">Membrane</keyword>
<dbReference type="EMBL" id="MFYX01000110">
    <property type="protein sequence ID" value="OGK02238.1"/>
    <property type="molecule type" value="Genomic_DNA"/>
</dbReference>
<keyword evidence="1" id="KW-0812">Transmembrane</keyword>